<keyword evidence="2" id="KW-1133">Transmembrane helix</keyword>
<reference evidence="3 4" key="1">
    <citation type="submission" date="2020-04" db="EMBL/GenBank/DDBJ databases">
        <title>Plant Genome Project.</title>
        <authorList>
            <person name="Zhang R.-G."/>
        </authorList>
    </citation>
    <scope>NUCLEOTIDE SEQUENCE [LARGE SCALE GENOMIC DNA]</scope>
    <source>
        <strain evidence="3">YNK0</strain>
        <tissue evidence="3">Leaf</tissue>
    </source>
</reference>
<evidence type="ECO:0000313" key="4">
    <source>
        <dbReference type="Proteomes" id="UP000655225"/>
    </source>
</evidence>
<feature type="transmembrane region" description="Helical" evidence="2">
    <location>
        <begin position="91"/>
        <end position="124"/>
    </location>
</feature>
<gene>
    <name evidence="3" type="ORF">HHK36_017440</name>
</gene>
<evidence type="ECO:0000256" key="2">
    <source>
        <dbReference type="SAM" id="Phobius"/>
    </source>
</evidence>
<dbReference type="AlphaFoldDB" id="A0A834Z773"/>
<proteinExistence type="predicted"/>
<keyword evidence="2" id="KW-0812">Transmembrane</keyword>
<comment type="caution">
    <text evidence="3">The sequence shown here is derived from an EMBL/GenBank/DDBJ whole genome shotgun (WGS) entry which is preliminary data.</text>
</comment>
<dbReference type="Proteomes" id="UP000655225">
    <property type="component" value="Unassembled WGS sequence"/>
</dbReference>
<keyword evidence="4" id="KW-1185">Reference proteome</keyword>
<accession>A0A834Z773</accession>
<protein>
    <submittedName>
        <fullName evidence="3">Uncharacterized protein</fullName>
    </submittedName>
</protein>
<dbReference type="OrthoDB" id="783284at2759"/>
<evidence type="ECO:0000256" key="1">
    <source>
        <dbReference type="SAM" id="MobiDB-lite"/>
    </source>
</evidence>
<name>A0A834Z773_TETSI</name>
<organism evidence="3 4">
    <name type="scientific">Tetracentron sinense</name>
    <name type="common">Spur-leaf</name>
    <dbReference type="NCBI Taxonomy" id="13715"/>
    <lineage>
        <taxon>Eukaryota</taxon>
        <taxon>Viridiplantae</taxon>
        <taxon>Streptophyta</taxon>
        <taxon>Embryophyta</taxon>
        <taxon>Tracheophyta</taxon>
        <taxon>Spermatophyta</taxon>
        <taxon>Magnoliopsida</taxon>
        <taxon>Trochodendrales</taxon>
        <taxon>Trochodendraceae</taxon>
        <taxon>Tetracentron</taxon>
    </lineage>
</organism>
<keyword evidence="2" id="KW-0472">Membrane</keyword>
<sequence length="126" mass="13965">MASISSSLPTRFFQGFQLSNIRAEIPAIAVFKLRPKIPPTRFSFRFKNAVSLQVRQRLPSLYASNTNPSDEDSLKEKTEGSETSDAQGPPILTILAGFVVFFLVCWIVGSIVMWLVGLIFNVLASK</sequence>
<evidence type="ECO:0000313" key="3">
    <source>
        <dbReference type="EMBL" id="KAF8398511.1"/>
    </source>
</evidence>
<feature type="region of interest" description="Disordered" evidence="1">
    <location>
        <begin position="61"/>
        <end position="89"/>
    </location>
</feature>
<dbReference type="EMBL" id="JABCRI010000011">
    <property type="protein sequence ID" value="KAF8398511.1"/>
    <property type="molecule type" value="Genomic_DNA"/>
</dbReference>
<dbReference type="OMA" id="IRESWHA"/>